<accession>A0A6C0C250</accession>
<dbReference type="GO" id="GO:0000030">
    <property type="term" value="F:mannosyltransferase activity"/>
    <property type="evidence" value="ECO:0007669"/>
    <property type="project" value="TreeGrafter"/>
</dbReference>
<dbReference type="GO" id="GO:0016020">
    <property type="term" value="C:membrane"/>
    <property type="evidence" value="ECO:0007669"/>
    <property type="project" value="GOC"/>
</dbReference>
<sequence>MTRLCAVLIAIILTIVAVWILMLEDTITYEPASLLRNKSVSVQFLVESSKFPRIVCQTYKNWHTVPSHVHEQFARFAPGFLRRFYDDRSAAAYINSYYPRRVQVAYSKLRGAHKADLFRYCYLYREGGVYLDIKTVLHKPLEEIVSLVEKHNCNMATCLTEPVILFPLSAQVYQGFLIAKPGFALFLECIEYAVQYWWRTYLDYLNFIRNITTRLLVANTSTLSPGVSNNGDVYFFREIVSYVSCHQNFGLNMPLLTRSRKTFNCSIIASPEGDVLMGTRFPDYPWQ</sequence>
<dbReference type="InterPro" id="IPR029044">
    <property type="entry name" value="Nucleotide-diphossugar_trans"/>
</dbReference>
<protein>
    <recommendedName>
        <fullName evidence="3">Glycosyltransferase</fullName>
    </recommendedName>
</protein>
<evidence type="ECO:0000313" key="2">
    <source>
        <dbReference type="EMBL" id="QHS97864.1"/>
    </source>
</evidence>
<dbReference type="GO" id="GO:0051999">
    <property type="term" value="P:mannosyl-inositol phosphorylceramide biosynthetic process"/>
    <property type="evidence" value="ECO:0007669"/>
    <property type="project" value="TreeGrafter"/>
</dbReference>
<dbReference type="PANTHER" id="PTHR32385">
    <property type="entry name" value="MANNOSYL PHOSPHORYLINOSITOL CERAMIDE SYNTHASE"/>
    <property type="match status" value="1"/>
</dbReference>
<evidence type="ECO:0000256" key="1">
    <source>
        <dbReference type="ARBA" id="ARBA00022679"/>
    </source>
</evidence>
<dbReference type="AlphaFoldDB" id="A0A6C0C250"/>
<evidence type="ECO:0008006" key="3">
    <source>
        <dbReference type="Google" id="ProtNLM"/>
    </source>
</evidence>
<dbReference type="PANTHER" id="PTHR32385:SF15">
    <property type="entry name" value="INOSITOL PHOSPHOCERAMIDE MANNOSYLTRANSFERASE 1"/>
    <property type="match status" value="1"/>
</dbReference>
<dbReference type="InterPro" id="IPR007577">
    <property type="entry name" value="GlycoTrfase_DXD_sugar-bd_CS"/>
</dbReference>
<name>A0A6C0C250_9ZZZZ</name>
<organism evidence="2">
    <name type="scientific">viral metagenome</name>
    <dbReference type="NCBI Taxonomy" id="1070528"/>
    <lineage>
        <taxon>unclassified sequences</taxon>
        <taxon>metagenomes</taxon>
        <taxon>organismal metagenomes</taxon>
    </lineage>
</organism>
<dbReference type="InterPro" id="IPR051706">
    <property type="entry name" value="Glycosyltransferase_domain"/>
</dbReference>
<dbReference type="SUPFAM" id="SSF53448">
    <property type="entry name" value="Nucleotide-diphospho-sugar transferases"/>
    <property type="match status" value="1"/>
</dbReference>
<reference evidence="2" key="1">
    <citation type="journal article" date="2020" name="Nature">
        <title>Giant virus diversity and host interactions through global metagenomics.</title>
        <authorList>
            <person name="Schulz F."/>
            <person name="Roux S."/>
            <person name="Paez-Espino D."/>
            <person name="Jungbluth S."/>
            <person name="Walsh D.A."/>
            <person name="Denef V.J."/>
            <person name="McMahon K.D."/>
            <person name="Konstantinidis K.T."/>
            <person name="Eloe-Fadrosh E.A."/>
            <person name="Kyrpides N.C."/>
            <person name="Woyke T."/>
        </authorList>
    </citation>
    <scope>NUCLEOTIDE SEQUENCE</scope>
    <source>
        <strain evidence="2">GVMAG-M-3300020182-33</strain>
    </source>
</reference>
<dbReference type="Pfam" id="PF04488">
    <property type="entry name" value="Gly_transf_sug"/>
    <property type="match status" value="1"/>
</dbReference>
<dbReference type="EMBL" id="MN739306">
    <property type="protein sequence ID" value="QHS97864.1"/>
    <property type="molecule type" value="Genomic_DNA"/>
</dbReference>
<dbReference type="Gene3D" id="3.90.550.20">
    <property type="match status" value="1"/>
</dbReference>
<proteinExistence type="predicted"/>
<keyword evidence="1" id="KW-0808">Transferase</keyword>